<evidence type="ECO:0000256" key="1">
    <source>
        <dbReference type="SAM" id="MobiDB-lite"/>
    </source>
</evidence>
<protein>
    <submittedName>
        <fullName evidence="2">Uncharacterized protein</fullName>
    </submittedName>
</protein>
<dbReference type="EMBL" id="SNXE01000005">
    <property type="protein sequence ID" value="TDP09217.1"/>
    <property type="molecule type" value="Genomic_DNA"/>
</dbReference>
<keyword evidence="3" id="KW-1185">Reference proteome</keyword>
<accession>A0A4R6N2B0</accession>
<feature type="region of interest" description="Disordered" evidence="1">
    <location>
        <begin position="88"/>
        <end position="118"/>
    </location>
</feature>
<evidence type="ECO:0000313" key="2">
    <source>
        <dbReference type="EMBL" id="TDP09217.1"/>
    </source>
</evidence>
<dbReference type="RefSeq" id="WP_133603843.1">
    <property type="nucleotide sequence ID" value="NZ_JAUFPJ010000003.1"/>
</dbReference>
<comment type="caution">
    <text evidence="2">The sequence shown here is derived from an EMBL/GenBank/DDBJ whole genome shotgun (WGS) entry which is preliminary data.</text>
</comment>
<reference evidence="2 3" key="1">
    <citation type="submission" date="2019-03" db="EMBL/GenBank/DDBJ databases">
        <title>Genomic Encyclopedia of Type Strains, Phase IV (KMG-IV): sequencing the most valuable type-strain genomes for metagenomic binning, comparative biology and taxonomic classification.</title>
        <authorList>
            <person name="Goeker M."/>
        </authorList>
    </citation>
    <scope>NUCLEOTIDE SEQUENCE [LARGE SCALE GENOMIC DNA]</scope>
    <source>
        <strain evidence="2 3">DSM 25082</strain>
    </source>
</reference>
<evidence type="ECO:0000313" key="3">
    <source>
        <dbReference type="Proteomes" id="UP000295357"/>
    </source>
</evidence>
<organism evidence="2 3">
    <name type="scientific">Roseateles asaccharophilus</name>
    <dbReference type="NCBI Taxonomy" id="582607"/>
    <lineage>
        <taxon>Bacteria</taxon>
        <taxon>Pseudomonadati</taxon>
        <taxon>Pseudomonadota</taxon>
        <taxon>Betaproteobacteria</taxon>
        <taxon>Burkholderiales</taxon>
        <taxon>Sphaerotilaceae</taxon>
        <taxon>Roseateles</taxon>
    </lineage>
</organism>
<name>A0A4R6N2B0_9BURK</name>
<sequence>MLPRLRALVITLLVLAYGLAAIGVAKFTPISAGAGHLVVEGQQNPESLSDEFLGNVADLAYELGDTSDDMAEVPMPVAVLRLASTQPERFHAAHDGRPLRDRQDSLLRPPNRAASRAA</sequence>
<proteinExistence type="predicted"/>
<dbReference type="Proteomes" id="UP000295357">
    <property type="component" value="Unassembled WGS sequence"/>
</dbReference>
<feature type="compositionally biased region" description="Basic and acidic residues" evidence="1">
    <location>
        <begin position="88"/>
        <end position="105"/>
    </location>
</feature>
<dbReference type="AlphaFoldDB" id="A0A4R6N2B0"/>
<gene>
    <name evidence="2" type="ORF">DFR39_10553</name>
</gene>